<reference evidence="1 2" key="1">
    <citation type="submission" date="2018-07" db="EMBL/GenBank/DDBJ databases">
        <title>Erythrobacter nanhaiensis sp. nov., a novel member of the genus Erythrobacter isolated from the South China Sea.</title>
        <authorList>
            <person name="Chen X."/>
            <person name="Liu J."/>
        </authorList>
    </citation>
    <scope>NUCLEOTIDE SEQUENCE [LARGE SCALE GENOMIC DNA]</scope>
    <source>
        <strain evidence="1 2">S-5</strain>
    </source>
</reference>
<accession>A0A395LMZ6</accession>
<dbReference type="AlphaFoldDB" id="A0A395LMZ6"/>
<gene>
    <name evidence="1" type="ORF">DL238_12925</name>
</gene>
<evidence type="ECO:0000313" key="1">
    <source>
        <dbReference type="EMBL" id="RDS78416.1"/>
    </source>
</evidence>
<proteinExistence type="predicted"/>
<name>A0A395LMZ6_9SPHN</name>
<dbReference type="Proteomes" id="UP000254101">
    <property type="component" value="Unassembled WGS sequence"/>
</dbReference>
<organism evidence="1 2">
    <name type="scientific">Alteriqipengyuania lutimaris</name>
    <dbReference type="NCBI Taxonomy" id="1538146"/>
    <lineage>
        <taxon>Bacteria</taxon>
        <taxon>Pseudomonadati</taxon>
        <taxon>Pseudomonadota</taxon>
        <taxon>Alphaproteobacteria</taxon>
        <taxon>Sphingomonadales</taxon>
        <taxon>Erythrobacteraceae</taxon>
        <taxon>Alteriqipengyuania</taxon>
    </lineage>
</organism>
<comment type="caution">
    <text evidence="1">The sequence shown here is derived from an EMBL/GenBank/DDBJ whole genome shotgun (WGS) entry which is preliminary data.</text>
</comment>
<protein>
    <submittedName>
        <fullName evidence="1">Uncharacterized protein</fullName>
    </submittedName>
</protein>
<evidence type="ECO:0000313" key="2">
    <source>
        <dbReference type="Proteomes" id="UP000254101"/>
    </source>
</evidence>
<sequence>MLFSTASSGPATCDGARGAFCADAGSANQGLIITRTARIEFEIGESELRLTIDDTRSGAKTILDLPSVSPGETGESPR</sequence>
<dbReference type="EMBL" id="QRBB01000001">
    <property type="protein sequence ID" value="RDS78416.1"/>
    <property type="molecule type" value="Genomic_DNA"/>
</dbReference>
<keyword evidence="2" id="KW-1185">Reference proteome</keyword>